<feature type="domain" description="TLC" evidence="7">
    <location>
        <begin position="67"/>
        <end position="254"/>
    </location>
</feature>
<feature type="transmembrane region" description="Helical" evidence="6">
    <location>
        <begin position="285"/>
        <end position="308"/>
    </location>
</feature>
<gene>
    <name evidence="8" type="ORF">ECRASSUSDP1_LOCUS16684</name>
</gene>
<sequence>MILQGFAQTSLDVNGELVTEANMSAQLRIGLTFFFFFFYCGCAVLSFKFGPEPMRLDKGKWSRMKKPDYSIHYLEWVSILHALSCLVIGSYIVYHYGHNYNRKTLYCEYLMTANSCGYFIYDTLAEWYYETFDAGMVAHHLASIALTVFTLYEHYGGCAMFNGLYFAEWSGPCFIIRCAFKRQNLETTKKYLYAVTLYSICYYFSRGIGYSLALYPIARARYIPFYLKAIFMPALFLSYGWMILITAMLWKTLPNWSKNPKEVEKSGWWLAGRSFFKKYTKDSPWVYISTFIMALLTCIMPLTCAYIVHYVDPSWGTTT</sequence>
<reference evidence="8" key="1">
    <citation type="submission" date="2023-07" db="EMBL/GenBank/DDBJ databases">
        <authorList>
            <consortium name="AG Swart"/>
            <person name="Singh M."/>
            <person name="Singh A."/>
            <person name="Seah K."/>
            <person name="Emmerich C."/>
        </authorList>
    </citation>
    <scope>NUCLEOTIDE SEQUENCE</scope>
    <source>
        <strain evidence="8">DP1</strain>
    </source>
</reference>
<dbReference type="GO" id="GO:0016020">
    <property type="term" value="C:membrane"/>
    <property type="evidence" value="ECO:0007669"/>
    <property type="project" value="UniProtKB-SubCell"/>
</dbReference>
<proteinExistence type="predicted"/>
<keyword evidence="9" id="KW-1185">Reference proteome</keyword>
<dbReference type="PANTHER" id="PTHR31898">
    <property type="entry name" value="TRANSMEMBRANE PROTEIN 136"/>
    <property type="match status" value="1"/>
</dbReference>
<evidence type="ECO:0000256" key="3">
    <source>
        <dbReference type="ARBA" id="ARBA00022989"/>
    </source>
</evidence>
<dbReference type="AlphaFoldDB" id="A0AAD2D068"/>
<keyword evidence="4 5" id="KW-0472">Membrane</keyword>
<dbReference type="InterPro" id="IPR042512">
    <property type="entry name" value="TLCD5"/>
</dbReference>
<comment type="caution">
    <text evidence="8">The sequence shown here is derived from an EMBL/GenBank/DDBJ whole genome shotgun (WGS) entry which is preliminary data.</text>
</comment>
<evidence type="ECO:0000313" key="9">
    <source>
        <dbReference type="Proteomes" id="UP001295684"/>
    </source>
</evidence>
<accession>A0AAD2D068</accession>
<dbReference type="InterPro" id="IPR006634">
    <property type="entry name" value="TLC-dom"/>
</dbReference>
<evidence type="ECO:0000256" key="2">
    <source>
        <dbReference type="ARBA" id="ARBA00022692"/>
    </source>
</evidence>
<evidence type="ECO:0000256" key="6">
    <source>
        <dbReference type="SAM" id="Phobius"/>
    </source>
</evidence>
<feature type="transmembrane region" description="Helical" evidence="6">
    <location>
        <begin position="225"/>
        <end position="250"/>
    </location>
</feature>
<keyword evidence="3 6" id="KW-1133">Transmembrane helix</keyword>
<dbReference type="Proteomes" id="UP001295684">
    <property type="component" value="Unassembled WGS sequence"/>
</dbReference>
<evidence type="ECO:0000256" key="4">
    <source>
        <dbReference type="ARBA" id="ARBA00023136"/>
    </source>
</evidence>
<feature type="transmembrane region" description="Helical" evidence="6">
    <location>
        <begin position="191"/>
        <end position="213"/>
    </location>
</feature>
<feature type="transmembrane region" description="Helical" evidence="6">
    <location>
        <begin position="29"/>
        <end position="50"/>
    </location>
</feature>
<evidence type="ECO:0000256" key="1">
    <source>
        <dbReference type="ARBA" id="ARBA00004141"/>
    </source>
</evidence>
<dbReference type="EMBL" id="CAMPGE010016787">
    <property type="protein sequence ID" value="CAI2375322.1"/>
    <property type="molecule type" value="Genomic_DNA"/>
</dbReference>
<evidence type="ECO:0000313" key="8">
    <source>
        <dbReference type="EMBL" id="CAI2375322.1"/>
    </source>
</evidence>
<dbReference type="PANTHER" id="PTHR31898:SF1">
    <property type="entry name" value="TLC DOMAIN-CONTAINING PROTEIN 5"/>
    <property type="match status" value="1"/>
</dbReference>
<dbReference type="PROSITE" id="PS50922">
    <property type="entry name" value="TLC"/>
    <property type="match status" value="1"/>
</dbReference>
<keyword evidence="2 5" id="KW-0812">Transmembrane</keyword>
<comment type="subcellular location">
    <subcellularLocation>
        <location evidence="1">Membrane</location>
        <topology evidence="1">Multi-pass membrane protein</topology>
    </subcellularLocation>
</comment>
<evidence type="ECO:0000259" key="7">
    <source>
        <dbReference type="PROSITE" id="PS50922"/>
    </source>
</evidence>
<organism evidence="8 9">
    <name type="scientific">Euplotes crassus</name>
    <dbReference type="NCBI Taxonomy" id="5936"/>
    <lineage>
        <taxon>Eukaryota</taxon>
        <taxon>Sar</taxon>
        <taxon>Alveolata</taxon>
        <taxon>Ciliophora</taxon>
        <taxon>Intramacronucleata</taxon>
        <taxon>Spirotrichea</taxon>
        <taxon>Hypotrichia</taxon>
        <taxon>Euplotida</taxon>
        <taxon>Euplotidae</taxon>
        <taxon>Moneuplotes</taxon>
    </lineage>
</organism>
<name>A0AAD2D068_EUPCR</name>
<feature type="transmembrane region" description="Helical" evidence="6">
    <location>
        <begin position="71"/>
        <end position="94"/>
    </location>
</feature>
<evidence type="ECO:0000256" key="5">
    <source>
        <dbReference type="PROSITE-ProRule" id="PRU00205"/>
    </source>
</evidence>
<protein>
    <recommendedName>
        <fullName evidence="7">TLC domain-containing protein</fullName>
    </recommendedName>
</protein>